<name>A0A949JGF7_9ACTN</name>
<keyword evidence="1" id="KW-0812">Transmembrane</keyword>
<feature type="transmembrane region" description="Helical" evidence="1">
    <location>
        <begin position="12"/>
        <end position="35"/>
    </location>
</feature>
<organism evidence="2 3">
    <name type="scientific">Streptomyces tardus</name>
    <dbReference type="NCBI Taxonomy" id="2780544"/>
    <lineage>
        <taxon>Bacteria</taxon>
        <taxon>Bacillati</taxon>
        <taxon>Actinomycetota</taxon>
        <taxon>Actinomycetes</taxon>
        <taxon>Kitasatosporales</taxon>
        <taxon>Streptomycetaceae</taxon>
        <taxon>Streptomyces</taxon>
    </lineage>
</organism>
<dbReference type="Proteomes" id="UP000694501">
    <property type="component" value="Unassembled WGS sequence"/>
</dbReference>
<reference evidence="2" key="1">
    <citation type="submission" date="2021-06" db="EMBL/GenBank/DDBJ databases">
        <title>Sequencing of actinobacteria type strains.</title>
        <authorList>
            <person name="Nguyen G.-S."/>
            <person name="Wentzel A."/>
        </authorList>
    </citation>
    <scope>NUCLEOTIDE SEQUENCE</scope>
    <source>
        <strain evidence="2">P38-E01</strain>
    </source>
</reference>
<gene>
    <name evidence="2" type="ORF">JGS22_018480</name>
</gene>
<keyword evidence="3" id="KW-1185">Reference proteome</keyword>
<dbReference type="EMBL" id="JAELVF020000001">
    <property type="protein sequence ID" value="MBU7599552.1"/>
    <property type="molecule type" value="Genomic_DNA"/>
</dbReference>
<proteinExistence type="predicted"/>
<dbReference type="AlphaFoldDB" id="A0A949JGF7"/>
<keyword evidence="1" id="KW-1133">Transmembrane helix</keyword>
<evidence type="ECO:0000313" key="2">
    <source>
        <dbReference type="EMBL" id="MBU7599552.1"/>
    </source>
</evidence>
<sequence length="109" mass="11260">MAANGPGAARTPFVLLIVVLLGSGLLGLLLLNASLNQGSFELSKLKKQSKLLSDERQELQGQVDGFSAPDALDKRARELGLVPGGVPAFLKSDGGVVGVPEPARPDSGR</sequence>
<keyword evidence="1" id="KW-0472">Membrane</keyword>
<comment type="caution">
    <text evidence="2">The sequence shown here is derived from an EMBL/GenBank/DDBJ whole genome shotgun (WGS) entry which is preliminary data.</text>
</comment>
<protein>
    <submittedName>
        <fullName evidence="2">Septum formation initiator family protein</fullName>
    </submittedName>
</protein>
<accession>A0A949JGF7</accession>
<evidence type="ECO:0000256" key="1">
    <source>
        <dbReference type="SAM" id="Phobius"/>
    </source>
</evidence>
<evidence type="ECO:0000313" key="3">
    <source>
        <dbReference type="Proteomes" id="UP000694501"/>
    </source>
</evidence>